<protein>
    <submittedName>
        <fullName evidence="2">Uncharacterized protein</fullName>
    </submittedName>
</protein>
<keyword evidence="1" id="KW-0812">Transmembrane</keyword>
<sequence>MSVSRLRAEPNLLTEFTMAIAGAFVLGLPMALAIIWLLK</sequence>
<keyword evidence="1" id="KW-0472">Membrane</keyword>
<dbReference type="EMBL" id="LT670818">
    <property type="protein sequence ID" value="SHH06712.1"/>
    <property type="molecule type" value="Genomic_DNA"/>
</dbReference>
<feature type="transmembrane region" description="Helical" evidence="1">
    <location>
        <begin position="16"/>
        <end position="38"/>
    </location>
</feature>
<reference evidence="2 3" key="1">
    <citation type="submission" date="2016-11" db="EMBL/GenBank/DDBJ databases">
        <authorList>
            <person name="Jaros S."/>
            <person name="Januszkiewicz K."/>
            <person name="Wedrychowicz H."/>
        </authorList>
    </citation>
    <scope>NUCLEOTIDE SEQUENCE [LARGE SCALE GENOMIC DNA]</scope>
    <source>
        <strain evidence="2 3">GAS242</strain>
    </source>
</reference>
<dbReference type="AlphaFoldDB" id="A0A1M5PYH7"/>
<evidence type="ECO:0000256" key="1">
    <source>
        <dbReference type="SAM" id="Phobius"/>
    </source>
</evidence>
<evidence type="ECO:0000313" key="2">
    <source>
        <dbReference type="EMBL" id="SHH06712.1"/>
    </source>
</evidence>
<keyword evidence="1" id="KW-1133">Transmembrane helix</keyword>
<proteinExistence type="predicted"/>
<accession>A0A1M5PYH7</accession>
<organism evidence="2 3">
    <name type="scientific">Bradyrhizobium erythrophlei</name>
    <dbReference type="NCBI Taxonomy" id="1437360"/>
    <lineage>
        <taxon>Bacteria</taxon>
        <taxon>Pseudomonadati</taxon>
        <taxon>Pseudomonadota</taxon>
        <taxon>Alphaproteobacteria</taxon>
        <taxon>Hyphomicrobiales</taxon>
        <taxon>Nitrobacteraceae</taxon>
        <taxon>Bradyrhizobium</taxon>
    </lineage>
</organism>
<name>A0A1M5PYH7_9BRAD</name>
<dbReference type="Proteomes" id="UP000190675">
    <property type="component" value="Chromosome I"/>
</dbReference>
<evidence type="ECO:0000313" key="3">
    <source>
        <dbReference type="Proteomes" id="UP000190675"/>
    </source>
</evidence>
<gene>
    <name evidence="2" type="ORF">SAMN05444169_5556</name>
</gene>